<name>A0A445BLX0_ARAHY</name>
<dbReference type="Proteomes" id="UP000289738">
    <property type="component" value="Chromosome A09"/>
</dbReference>
<accession>A0A445BLX0</accession>
<dbReference type="InterPro" id="IPR004252">
    <property type="entry name" value="Probable_transposase_24"/>
</dbReference>
<proteinExistence type="predicted"/>
<organism evidence="1 2">
    <name type="scientific">Arachis hypogaea</name>
    <name type="common">Peanut</name>
    <dbReference type="NCBI Taxonomy" id="3818"/>
    <lineage>
        <taxon>Eukaryota</taxon>
        <taxon>Viridiplantae</taxon>
        <taxon>Streptophyta</taxon>
        <taxon>Embryophyta</taxon>
        <taxon>Tracheophyta</taxon>
        <taxon>Spermatophyta</taxon>
        <taxon>Magnoliopsida</taxon>
        <taxon>eudicotyledons</taxon>
        <taxon>Gunneridae</taxon>
        <taxon>Pentapetalae</taxon>
        <taxon>rosids</taxon>
        <taxon>fabids</taxon>
        <taxon>Fabales</taxon>
        <taxon>Fabaceae</taxon>
        <taxon>Papilionoideae</taxon>
        <taxon>50 kb inversion clade</taxon>
        <taxon>dalbergioids sensu lato</taxon>
        <taxon>Dalbergieae</taxon>
        <taxon>Pterocarpus clade</taxon>
        <taxon>Arachis</taxon>
    </lineage>
</organism>
<keyword evidence="2" id="KW-1185">Reference proteome</keyword>
<protein>
    <submittedName>
        <fullName evidence="1">Uncharacterized protein</fullName>
    </submittedName>
</protein>
<dbReference type="PANTHER" id="PTHR33144:SF45">
    <property type="entry name" value="TRANSPOSASE TNP1_EN_SPM-LIKE DOMAIN-CONTAINING PROTEIN"/>
    <property type="match status" value="1"/>
</dbReference>
<gene>
    <name evidence="1" type="ORF">Ahy_A09g045238</name>
</gene>
<dbReference type="PANTHER" id="PTHR33144">
    <property type="entry name" value="OS10G0409366 PROTEIN-RELATED"/>
    <property type="match status" value="1"/>
</dbReference>
<reference evidence="1 2" key="1">
    <citation type="submission" date="2019-01" db="EMBL/GenBank/DDBJ databases">
        <title>Sequencing of cultivated peanut Arachis hypogaea provides insights into genome evolution and oil improvement.</title>
        <authorList>
            <person name="Chen X."/>
        </authorList>
    </citation>
    <scope>NUCLEOTIDE SEQUENCE [LARGE SCALE GENOMIC DNA]</scope>
    <source>
        <strain evidence="2">cv. Fuhuasheng</strain>
        <tissue evidence="1">Leaves</tissue>
    </source>
</reference>
<dbReference type="EMBL" id="SDMP01000009">
    <property type="protein sequence ID" value="RYR39661.1"/>
    <property type="molecule type" value="Genomic_DNA"/>
</dbReference>
<evidence type="ECO:0000313" key="2">
    <source>
        <dbReference type="Proteomes" id="UP000289738"/>
    </source>
</evidence>
<dbReference type="AlphaFoldDB" id="A0A445BLX0"/>
<sequence length="146" mass="17092">MVFTESNGTIKQAHLSIVLKFNEKFQTIGDEAGILSGIFELLSADYNKFLICEKDWRKISSKDKIYNECIKDSRGIIKRTIIKSIGRSWEKMRSRLWFLDYCNSEDTKQLYTHTGGSKSLARHREEKSELQERKVSRGELWTLVHK</sequence>
<comment type="caution">
    <text evidence="1">The sequence shown here is derived from an EMBL/GenBank/DDBJ whole genome shotgun (WGS) entry which is preliminary data.</text>
</comment>
<dbReference type="Pfam" id="PF03004">
    <property type="entry name" value="Transposase_24"/>
    <property type="match status" value="1"/>
</dbReference>
<evidence type="ECO:0000313" key="1">
    <source>
        <dbReference type="EMBL" id="RYR39661.1"/>
    </source>
</evidence>